<evidence type="ECO:0000313" key="3">
    <source>
        <dbReference type="Proteomes" id="UP001303046"/>
    </source>
</evidence>
<dbReference type="Proteomes" id="UP001303046">
    <property type="component" value="Unassembled WGS sequence"/>
</dbReference>
<evidence type="ECO:0000256" key="1">
    <source>
        <dbReference type="SAM" id="MobiDB-lite"/>
    </source>
</evidence>
<name>A0ABR1BMJ4_NECAM</name>
<reference evidence="2 3" key="1">
    <citation type="submission" date="2023-08" db="EMBL/GenBank/DDBJ databases">
        <title>A Necator americanus chromosomal reference genome.</title>
        <authorList>
            <person name="Ilik V."/>
            <person name="Petrzelkova K.J."/>
            <person name="Pardy F."/>
            <person name="Fuh T."/>
            <person name="Niatou-Singa F.S."/>
            <person name="Gouil Q."/>
            <person name="Baker L."/>
            <person name="Ritchie M.E."/>
            <person name="Jex A.R."/>
            <person name="Gazzola D."/>
            <person name="Li H."/>
            <person name="Toshio Fujiwara R."/>
            <person name="Zhan B."/>
            <person name="Aroian R.V."/>
            <person name="Pafco B."/>
            <person name="Schwarz E.M."/>
        </authorList>
    </citation>
    <scope>NUCLEOTIDE SEQUENCE [LARGE SCALE GENOMIC DNA]</scope>
    <source>
        <strain evidence="2 3">Aroian</strain>
        <tissue evidence="2">Whole animal</tissue>
    </source>
</reference>
<sequence>MGILSPIYPAYDNYLCLLLRGRNFRTVVLATVMPHDRSGSEEKDEDSVRDNVRSVYLMAKQWNIEGLERHAPPRSVYFMPADGSRKVEKTGHSRGKHSKYNVSAKSHDEECVREKRKRKPKKKTKSKRIRRKVKTEKKSSSSEENVRDRNSGSKESKEEKKDYAENSSSERARKHEKRKKGASRRKLSKGKNQPLKPKKSNSVEIVGSGENDAKADDEDEPAVGRTDLSAKNLQRAIELVNRHREAERRKEEERQRREAGASVEDRRGRDRCRHSKKTHLHKCSQSIFRKNFDLQLHCSDDGDNTETLVVNEDQQNLTYCSRKSIKSCVFGYAKICQDSRTVENG</sequence>
<comment type="caution">
    <text evidence="2">The sequence shown here is derived from an EMBL/GenBank/DDBJ whole genome shotgun (WGS) entry which is preliminary data.</text>
</comment>
<feature type="compositionally biased region" description="Basic and acidic residues" evidence="1">
    <location>
        <begin position="136"/>
        <end position="173"/>
    </location>
</feature>
<feature type="region of interest" description="Disordered" evidence="1">
    <location>
        <begin position="243"/>
        <end position="272"/>
    </location>
</feature>
<proteinExistence type="predicted"/>
<keyword evidence="3" id="KW-1185">Reference proteome</keyword>
<gene>
    <name evidence="2" type="primary">Necator_chrI.g1509</name>
    <name evidence="2" type="ORF">RB195_005383</name>
</gene>
<feature type="compositionally biased region" description="Basic residues" evidence="1">
    <location>
        <begin position="174"/>
        <end position="189"/>
    </location>
</feature>
<feature type="region of interest" description="Disordered" evidence="1">
    <location>
        <begin position="74"/>
        <end position="230"/>
    </location>
</feature>
<organism evidence="2 3">
    <name type="scientific">Necator americanus</name>
    <name type="common">Human hookworm</name>
    <dbReference type="NCBI Taxonomy" id="51031"/>
    <lineage>
        <taxon>Eukaryota</taxon>
        <taxon>Metazoa</taxon>
        <taxon>Ecdysozoa</taxon>
        <taxon>Nematoda</taxon>
        <taxon>Chromadorea</taxon>
        <taxon>Rhabditida</taxon>
        <taxon>Rhabditina</taxon>
        <taxon>Rhabditomorpha</taxon>
        <taxon>Strongyloidea</taxon>
        <taxon>Ancylostomatidae</taxon>
        <taxon>Bunostominae</taxon>
        <taxon>Necator</taxon>
    </lineage>
</organism>
<feature type="compositionally biased region" description="Basic residues" evidence="1">
    <location>
        <begin position="114"/>
        <end position="135"/>
    </location>
</feature>
<evidence type="ECO:0000313" key="2">
    <source>
        <dbReference type="EMBL" id="KAK6727657.1"/>
    </source>
</evidence>
<protein>
    <submittedName>
        <fullName evidence="2">Uncharacterized protein</fullName>
    </submittedName>
</protein>
<accession>A0ABR1BMJ4</accession>
<dbReference type="EMBL" id="JAVFWL010000001">
    <property type="protein sequence ID" value="KAK6727657.1"/>
    <property type="molecule type" value="Genomic_DNA"/>
</dbReference>
<feature type="compositionally biased region" description="Basic and acidic residues" evidence="1">
    <location>
        <begin position="243"/>
        <end position="268"/>
    </location>
</feature>